<dbReference type="SUPFAM" id="SSF82649">
    <property type="entry name" value="SufE/NifU"/>
    <property type="match status" value="1"/>
</dbReference>
<dbReference type="Pfam" id="PF02657">
    <property type="entry name" value="SufE"/>
    <property type="match status" value="1"/>
</dbReference>
<keyword evidence="4" id="KW-1185">Reference proteome</keyword>
<evidence type="ECO:0000313" key="4">
    <source>
        <dbReference type="Proteomes" id="UP000245533"/>
    </source>
</evidence>
<protein>
    <submittedName>
        <fullName evidence="3">Fe-S metabolism protein SufE</fullName>
    </submittedName>
</protein>
<organism evidence="3 4">
    <name type="scientific">Rhodohalobacter mucosus</name>
    <dbReference type="NCBI Taxonomy" id="2079485"/>
    <lineage>
        <taxon>Bacteria</taxon>
        <taxon>Pseudomonadati</taxon>
        <taxon>Balneolota</taxon>
        <taxon>Balneolia</taxon>
        <taxon>Balneolales</taxon>
        <taxon>Balneolaceae</taxon>
        <taxon>Rhodohalobacter</taxon>
    </lineage>
</organism>
<proteinExistence type="inferred from homology"/>
<dbReference type="Gene3D" id="3.90.1010.10">
    <property type="match status" value="1"/>
</dbReference>
<evidence type="ECO:0000259" key="2">
    <source>
        <dbReference type="Pfam" id="PF02657"/>
    </source>
</evidence>
<sequence>MTIDEKQQRIVREFELLGDWPERYKYIIKLGQKLEPLDEKYKVEENIVRGCQSQVWLHTETEGDKIIFKADSDAAITKGLVALMVRFYSGETPDTILSVNPDFIKKIGMQDHLSPTRSNGLASMVKQMKIYAMAYKAKMEQEPANN</sequence>
<evidence type="ECO:0000313" key="3">
    <source>
        <dbReference type="EMBL" id="PWN05596.1"/>
    </source>
</evidence>
<dbReference type="EMBL" id="QGGB01000009">
    <property type="protein sequence ID" value="PWN05596.1"/>
    <property type="molecule type" value="Genomic_DNA"/>
</dbReference>
<dbReference type="Proteomes" id="UP000245533">
    <property type="component" value="Unassembled WGS sequence"/>
</dbReference>
<gene>
    <name evidence="3" type="ORF">DDZ15_13435</name>
</gene>
<dbReference type="OrthoDB" id="9799320at2"/>
<name>A0A316TZK1_9BACT</name>
<evidence type="ECO:0000256" key="1">
    <source>
        <dbReference type="ARBA" id="ARBA00010282"/>
    </source>
</evidence>
<comment type="caution">
    <text evidence="3">The sequence shown here is derived from an EMBL/GenBank/DDBJ whole genome shotgun (WGS) entry which is preliminary data.</text>
</comment>
<dbReference type="PANTHER" id="PTHR43597">
    <property type="entry name" value="SULFUR ACCEPTOR PROTEIN CSDE"/>
    <property type="match status" value="1"/>
</dbReference>
<dbReference type="RefSeq" id="WP_109647624.1">
    <property type="nucleotide sequence ID" value="NZ_QGGB01000009.1"/>
</dbReference>
<reference evidence="3 4" key="1">
    <citation type="submission" date="2018-05" db="EMBL/GenBank/DDBJ databases">
        <title>Rhodohalobacter halophilus gen. nov., sp. nov., a moderately halophilic member of the family Balneolaceae.</title>
        <authorList>
            <person name="Liu Z.-W."/>
        </authorList>
    </citation>
    <scope>NUCLEOTIDE SEQUENCE [LARGE SCALE GENOMIC DNA]</scope>
    <source>
        <strain evidence="3 4">8A47</strain>
    </source>
</reference>
<dbReference type="InterPro" id="IPR003808">
    <property type="entry name" value="Fe-S_metab-assoc_dom"/>
</dbReference>
<dbReference type="PANTHER" id="PTHR43597:SF5">
    <property type="entry name" value="SUFE-LIKE PROTEIN 2, CHLOROPLASTIC"/>
    <property type="match status" value="1"/>
</dbReference>
<comment type="similarity">
    <text evidence="1">Belongs to the SufE family.</text>
</comment>
<accession>A0A316TZK1</accession>
<feature type="domain" description="Fe-S metabolism associated" evidence="2">
    <location>
        <begin position="12"/>
        <end position="129"/>
    </location>
</feature>
<dbReference type="AlphaFoldDB" id="A0A316TZK1"/>